<evidence type="ECO:0000313" key="2">
    <source>
        <dbReference type="EMBL" id="KEP69798.1"/>
    </source>
</evidence>
<keyword evidence="1" id="KW-1133">Transmembrane helix</keyword>
<dbReference type="EMBL" id="JHEH01000010">
    <property type="protein sequence ID" value="KEP69798.1"/>
    <property type="molecule type" value="Genomic_DNA"/>
</dbReference>
<feature type="transmembrane region" description="Helical" evidence="1">
    <location>
        <begin position="93"/>
        <end position="116"/>
    </location>
</feature>
<dbReference type="eggNOG" id="COG0474">
    <property type="taxonomic scope" value="Bacteria"/>
</dbReference>
<evidence type="ECO:0000256" key="1">
    <source>
        <dbReference type="SAM" id="Phobius"/>
    </source>
</evidence>
<dbReference type="AlphaFoldDB" id="A0A074TLE4"/>
<name>A0A074TLE4_9RHOB</name>
<accession>A0A074TLE4</accession>
<keyword evidence="1" id="KW-0812">Transmembrane</keyword>
<feature type="transmembrane region" description="Helical" evidence="1">
    <location>
        <begin position="62"/>
        <end position="81"/>
    </location>
</feature>
<feature type="transmembrane region" description="Helical" evidence="1">
    <location>
        <begin position="309"/>
        <end position="331"/>
    </location>
</feature>
<keyword evidence="3" id="KW-1185">Reference proteome</keyword>
<evidence type="ECO:0008006" key="4">
    <source>
        <dbReference type="Google" id="ProtNLM"/>
    </source>
</evidence>
<feature type="transmembrane region" description="Helical" evidence="1">
    <location>
        <begin position="176"/>
        <end position="194"/>
    </location>
</feature>
<dbReference type="OrthoDB" id="7402611at2"/>
<feature type="transmembrane region" description="Helical" evidence="1">
    <location>
        <begin position="35"/>
        <end position="55"/>
    </location>
</feature>
<dbReference type="RefSeq" id="WP_051693470.1">
    <property type="nucleotide sequence ID" value="NZ_FOVB01000001.1"/>
</dbReference>
<feature type="transmembrane region" description="Helical" evidence="1">
    <location>
        <begin position="343"/>
        <end position="363"/>
    </location>
</feature>
<comment type="caution">
    <text evidence="2">The sequence shown here is derived from an EMBL/GenBank/DDBJ whole genome shotgun (WGS) entry which is preliminary data.</text>
</comment>
<proteinExistence type="predicted"/>
<reference evidence="2 3" key="1">
    <citation type="submission" date="2014-03" db="EMBL/GenBank/DDBJ databases">
        <title>The draft genome sequence of Thioclava dalianensis DLFJ1-1.</title>
        <authorList>
            <person name="Lai Q."/>
            <person name="Shao Z."/>
        </authorList>
    </citation>
    <scope>NUCLEOTIDE SEQUENCE [LARGE SCALE GENOMIC DNA]</scope>
    <source>
        <strain evidence="2 3">DLFJ1-1</strain>
    </source>
</reference>
<dbReference type="Proteomes" id="UP000027725">
    <property type="component" value="Unassembled WGS sequence"/>
</dbReference>
<protein>
    <recommendedName>
        <fullName evidence="4">DUF4153 domain-containing protein</fullName>
    </recommendedName>
</protein>
<feature type="transmembrane region" description="Helical" evidence="1">
    <location>
        <begin position="280"/>
        <end position="297"/>
    </location>
</feature>
<feature type="transmembrane region" description="Helical" evidence="1">
    <location>
        <begin position="242"/>
        <end position="260"/>
    </location>
</feature>
<evidence type="ECO:0000313" key="3">
    <source>
        <dbReference type="Proteomes" id="UP000027725"/>
    </source>
</evidence>
<organism evidence="2 3">
    <name type="scientific">Thioclava dalianensis</name>
    <dbReference type="NCBI Taxonomy" id="1185766"/>
    <lineage>
        <taxon>Bacteria</taxon>
        <taxon>Pseudomonadati</taxon>
        <taxon>Pseudomonadota</taxon>
        <taxon>Alphaproteobacteria</taxon>
        <taxon>Rhodobacterales</taxon>
        <taxon>Paracoccaceae</taxon>
        <taxon>Thioclava</taxon>
    </lineage>
</organism>
<feature type="transmembrane region" description="Helical" evidence="1">
    <location>
        <begin position="137"/>
        <end position="156"/>
    </location>
</feature>
<dbReference type="STRING" id="1185766.SAMN05216224_101650"/>
<feature type="transmembrane region" description="Helical" evidence="1">
    <location>
        <begin position="206"/>
        <end position="230"/>
    </location>
</feature>
<gene>
    <name evidence="2" type="ORF">DL1_01860</name>
</gene>
<sequence>MGDRVQHVIIGLLAGLFFWALQSDSLGGLSLSPRAVFGFGVAGVAFFGACLAMLGEIGLRRAALGAAGIAIAPSVLGWWAAGALDPARSVAAQMPAGVLALFVLGAVPIPFAVAYVQEGRRCLGNYPVLFAQSWMIVVRYGAAWLFVALVWLLLYLSSELLESVGINLLKELFRNTALALGLSGAILGLAMAVVTEREDMISPFLLLRLLRLLLPVVLVVVVVFLIGLALRLGREGVPGLSIGQTLIAMALAAITMISVAVERDDSEAVATRLPRNAAKALAVVLPVLVAVAVWSLAHRVAQIGWTPALVGQTVVLCVLAGYGLGYGGSVLTGRGWMARIRRVNIAMAGGLIAAAVLWLTPLIDANTIAAQSQLARYAAGEVPASRLPLYRMGRDWGRPGQEAVAQLRAKAESDPDLARALATLDPRDGQASGESDLAALRAAIAVPTGSAPIPVGLLTLIAEQARARGGNICLTGTAKRPICAVVVANFRPDHTGQDALLVVAAPGQPPVRAFSRSGDVWQFDGVTRALGGAPVDPEAVIAAIVAGDYKIVPSGLSALSVNGALLVPRMR</sequence>
<keyword evidence="1" id="KW-0472">Membrane</keyword>